<comment type="caution">
    <text evidence="1">The sequence shown here is derived from an EMBL/GenBank/DDBJ whole genome shotgun (WGS) entry which is preliminary data.</text>
</comment>
<accession>A0A9D2K6E2</accession>
<gene>
    <name evidence="1" type="ORF">IAA17_06400</name>
</gene>
<organism evidence="1 2">
    <name type="scientific">Candidatus Lachnoclostridium stercorigallinarum</name>
    <dbReference type="NCBI Taxonomy" id="2838634"/>
    <lineage>
        <taxon>Bacteria</taxon>
        <taxon>Bacillati</taxon>
        <taxon>Bacillota</taxon>
        <taxon>Clostridia</taxon>
        <taxon>Lachnospirales</taxon>
        <taxon>Lachnospiraceae</taxon>
    </lineage>
</organism>
<dbReference type="EMBL" id="DXBC01000099">
    <property type="protein sequence ID" value="HIZ79403.1"/>
    <property type="molecule type" value="Genomic_DNA"/>
</dbReference>
<dbReference type="InterPro" id="IPR011990">
    <property type="entry name" value="TPR-like_helical_dom_sf"/>
</dbReference>
<evidence type="ECO:0000313" key="1">
    <source>
        <dbReference type="EMBL" id="HIZ79403.1"/>
    </source>
</evidence>
<dbReference type="SUPFAM" id="SSF48452">
    <property type="entry name" value="TPR-like"/>
    <property type="match status" value="1"/>
</dbReference>
<evidence type="ECO:0008006" key="3">
    <source>
        <dbReference type="Google" id="ProtNLM"/>
    </source>
</evidence>
<dbReference type="AlphaFoldDB" id="A0A9D2K6E2"/>
<name>A0A9D2K6E2_9FIRM</name>
<proteinExistence type="predicted"/>
<reference evidence="1" key="1">
    <citation type="journal article" date="2021" name="PeerJ">
        <title>Extensive microbial diversity within the chicken gut microbiome revealed by metagenomics and culture.</title>
        <authorList>
            <person name="Gilroy R."/>
            <person name="Ravi A."/>
            <person name="Getino M."/>
            <person name="Pursley I."/>
            <person name="Horton D.L."/>
            <person name="Alikhan N.F."/>
            <person name="Baker D."/>
            <person name="Gharbi K."/>
            <person name="Hall N."/>
            <person name="Watson M."/>
            <person name="Adriaenssens E.M."/>
            <person name="Foster-Nyarko E."/>
            <person name="Jarju S."/>
            <person name="Secka A."/>
            <person name="Antonio M."/>
            <person name="Oren A."/>
            <person name="Chaudhuri R.R."/>
            <person name="La Ragione R."/>
            <person name="Hildebrand F."/>
            <person name="Pallen M.J."/>
        </authorList>
    </citation>
    <scope>NUCLEOTIDE SEQUENCE</scope>
    <source>
        <strain evidence="1">ChiBcec1-1093</strain>
    </source>
</reference>
<sequence>MGFLGDRDREVLERIGFQDGKRGSGVLRYLSRRLRGEIGAGSDPELALWMARGCCALGDYEHYHMAVRWLERAGRAAGSGGEALGLLALGKMYCGRPEEALAWGEESVRLDGNCPEIWYLLAQLRSFSGDQELALEAVSRGRALGAGDENGLEKGLEEQILPEDWDELERQIRGGCGLEEMERTRIRRRSRMAGEQGGLLEKSRLEAASGLVCDREGLEAVKAVLQPEVWDGDAPYCAFCCWPDGRELTGAFYMDEAAVSKWEPERLQRILSDLPRMEREGKQALAADGAGDGELCLLELYPDRTLGLVFETESGEKKVPVTEDGRVSREPEETASAGAFLSLSEPCWDFGRMQERLRQDWGMDCDGAERDGILAFQDGGMRLTVSLISGEPDREDDRISGTDQMAGLMLMVLAGEGEQLEAELELERLIESCVGCGAVFQKYLEKHLLF</sequence>
<protein>
    <recommendedName>
        <fullName evidence="3">Tetratricopeptide repeat protein</fullName>
    </recommendedName>
</protein>
<reference evidence="1" key="2">
    <citation type="submission" date="2021-04" db="EMBL/GenBank/DDBJ databases">
        <authorList>
            <person name="Gilroy R."/>
        </authorList>
    </citation>
    <scope>NUCLEOTIDE SEQUENCE</scope>
    <source>
        <strain evidence="1">ChiBcec1-1093</strain>
    </source>
</reference>
<evidence type="ECO:0000313" key="2">
    <source>
        <dbReference type="Proteomes" id="UP000824101"/>
    </source>
</evidence>
<dbReference type="Proteomes" id="UP000824101">
    <property type="component" value="Unassembled WGS sequence"/>
</dbReference>
<dbReference type="Gene3D" id="1.25.40.10">
    <property type="entry name" value="Tetratricopeptide repeat domain"/>
    <property type="match status" value="1"/>
</dbReference>